<evidence type="ECO:0000313" key="6">
    <source>
        <dbReference type="EMBL" id="GMI45670.1"/>
    </source>
</evidence>
<evidence type="ECO:0000256" key="1">
    <source>
        <dbReference type="ARBA" id="ARBA00004123"/>
    </source>
</evidence>
<gene>
    <name evidence="6" type="ORF">TrCOL_g7231</name>
</gene>
<accession>A0A9W7LC26</accession>
<feature type="compositionally biased region" description="Acidic residues" evidence="3">
    <location>
        <begin position="794"/>
        <end position="806"/>
    </location>
</feature>
<evidence type="ECO:0000256" key="3">
    <source>
        <dbReference type="SAM" id="MobiDB-lite"/>
    </source>
</evidence>
<feature type="domain" description="Serine/threonine-protein phosphatase 4 regulatory subunit 3-like central" evidence="4">
    <location>
        <begin position="302"/>
        <end position="725"/>
    </location>
</feature>
<dbReference type="Proteomes" id="UP001165065">
    <property type="component" value="Unassembled WGS sequence"/>
</dbReference>
<dbReference type="AlphaFoldDB" id="A0A9W7LC26"/>
<name>A0A9W7LC26_9STRA</name>
<evidence type="ECO:0000256" key="2">
    <source>
        <dbReference type="ARBA" id="ARBA00023242"/>
    </source>
</evidence>
<dbReference type="OrthoDB" id="198166at2759"/>
<feature type="compositionally biased region" description="Low complexity" evidence="3">
    <location>
        <begin position="161"/>
        <end position="188"/>
    </location>
</feature>
<feature type="compositionally biased region" description="Acidic residues" evidence="3">
    <location>
        <begin position="819"/>
        <end position="830"/>
    </location>
</feature>
<dbReference type="EMBL" id="BRYA01000260">
    <property type="protein sequence ID" value="GMI45670.1"/>
    <property type="molecule type" value="Genomic_DNA"/>
</dbReference>
<keyword evidence="7" id="KW-1185">Reference proteome</keyword>
<dbReference type="InterPro" id="IPR006887">
    <property type="entry name" value="P4R3-like_central_dom"/>
</dbReference>
<reference evidence="7" key="1">
    <citation type="journal article" date="2023" name="Commun. Biol.">
        <title>Genome analysis of Parmales, the sister group of diatoms, reveals the evolutionary specialization of diatoms from phago-mixotrophs to photoautotrophs.</title>
        <authorList>
            <person name="Ban H."/>
            <person name="Sato S."/>
            <person name="Yoshikawa S."/>
            <person name="Yamada K."/>
            <person name="Nakamura Y."/>
            <person name="Ichinomiya M."/>
            <person name="Sato N."/>
            <person name="Blanc-Mathieu R."/>
            <person name="Endo H."/>
            <person name="Kuwata A."/>
            <person name="Ogata H."/>
        </authorList>
    </citation>
    <scope>NUCLEOTIDE SEQUENCE [LARGE SCALE GENOMIC DNA]</scope>
</reference>
<dbReference type="PANTHER" id="PTHR23318">
    <property type="entry name" value="ATP SYNTHASE GAMMA-RELATED"/>
    <property type="match status" value="1"/>
</dbReference>
<dbReference type="InterPro" id="IPR011993">
    <property type="entry name" value="PH-like_dom_sf"/>
</dbReference>
<dbReference type="InterPro" id="IPR016024">
    <property type="entry name" value="ARM-type_fold"/>
</dbReference>
<dbReference type="GO" id="GO:0005654">
    <property type="term" value="C:nucleoplasm"/>
    <property type="evidence" value="ECO:0007669"/>
    <property type="project" value="TreeGrafter"/>
</dbReference>
<feature type="compositionally biased region" description="Basic and acidic residues" evidence="3">
    <location>
        <begin position="849"/>
        <end position="867"/>
    </location>
</feature>
<evidence type="ECO:0000313" key="7">
    <source>
        <dbReference type="Proteomes" id="UP001165065"/>
    </source>
</evidence>
<organism evidence="6 7">
    <name type="scientific">Triparma columacea</name>
    <dbReference type="NCBI Taxonomy" id="722753"/>
    <lineage>
        <taxon>Eukaryota</taxon>
        <taxon>Sar</taxon>
        <taxon>Stramenopiles</taxon>
        <taxon>Ochrophyta</taxon>
        <taxon>Bolidophyceae</taxon>
        <taxon>Parmales</taxon>
        <taxon>Triparmaceae</taxon>
        <taxon>Triparma</taxon>
    </lineage>
</organism>
<evidence type="ECO:0000259" key="4">
    <source>
        <dbReference type="Pfam" id="PF04802"/>
    </source>
</evidence>
<feature type="region of interest" description="Disordered" evidence="3">
    <location>
        <begin position="735"/>
        <end position="897"/>
    </location>
</feature>
<dbReference type="InterPro" id="IPR055236">
    <property type="entry name" value="EVH1_PP4R3"/>
</dbReference>
<dbReference type="PANTHER" id="PTHR23318:SF0">
    <property type="entry name" value="SERINE_THREONINE-PROTEIN PHOSPHATASE 4 REGULATORY SUBUNIT 3"/>
    <property type="match status" value="1"/>
</dbReference>
<feature type="compositionally biased region" description="Basic and acidic residues" evidence="3">
    <location>
        <begin position="770"/>
        <end position="789"/>
    </location>
</feature>
<sequence length="897" mass="98646">MTSAEPWRVKLYRLNVTGEWDDLGTGFIRLVIRTEEAEGQAVVGPAADQEVKKMSLVMCPTSSPIADKGVAAAAGADVNNDNEIKIDISREHSYQRQGDNIITWTTETMGEGEVSQTDLALSFQENEGCREVWRRISSWLERPGQSNGVLGKRAREDDGSAADNSSNPASPSTAGAMSQSSLSIMPSSNTSLPPPADLHALYNHLVTYLSSPPGKHSQQINSLLISNNCAYLSTLLKNPPPPSDPPLLGKILRTLLTLNITEVLEFFTCKAETFNTLLGLIRLPGDPLPVDVVFRAPLPYGKDVEDAIRQTWRLEFIRDRVCRVGMDGEAFTSLNSIITFNSHSIVKYLAGDYTTKVIEMLEKDCRWVNICQDEVLKEGYERPPPLSEYNPSVTVVTRETENMAGRIHRRLDCLNFLHQLFVLSRTLQPSIKEEFYSTTLQFPPPKNENFGGVSLFSVLSMVLNKSTADEKLKCLEILTNVLLYDPDFVRAYVCTHNSEPNVTAKEDRGHKTIYGNPNLKDYDLLLHLTVLNGESSEAVVVGAAEVVKLIVNGETFDPGSVMESAVFNQFYDHNINHYLLPLSSPAPPTPLALFYTLEVLCFCVRQHPNKFKFFLIQKNVAKLVLGKMGGRDKFLRLSALRFIRSAIGMGDSYVNKYLIKQDFFSPIVTSFLPSTDNLLSSAVIEMVDKIRDLDARPVVKYLVDGWRDVFQGWNLETFDKLIELHDAHLSEEASLGVGEAGAGEGGEGEGEGGDDGDGSGRGRGGAGRGENNKADKDQSKFRDMEREESYFAEGGDDDDEDNEDDVAGGVGGGRRGEGNDEDEDDAEDSDAFPSVSAEAAMKAVSKIQETLKSKSENKQTKGKELPTKGKGIGGGMKGGKKILNNLFPYGEGDSDED</sequence>
<dbReference type="SUPFAM" id="SSF48371">
    <property type="entry name" value="ARM repeat"/>
    <property type="match status" value="1"/>
</dbReference>
<feature type="compositionally biased region" description="Gly residues" evidence="3">
    <location>
        <begin position="759"/>
        <end position="768"/>
    </location>
</feature>
<dbReference type="GO" id="GO:0072542">
    <property type="term" value="F:protein phosphatase activator activity"/>
    <property type="evidence" value="ECO:0007669"/>
    <property type="project" value="TreeGrafter"/>
</dbReference>
<dbReference type="Pfam" id="PF04802">
    <property type="entry name" value="PP4R3"/>
    <property type="match status" value="1"/>
</dbReference>
<feature type="compositionally biased region" description="Acidic residues" evidence="3">
    <location>
        <begin position="746"/>
        <end position="757"/>
    </location>
</feature>
<keyword evidence="2" id="KW-0539">Nucleus</keyword>
<proteinExistence type="predicted"/>
<dbReference type="InterPro" id="IPR051137">
    <property type="entry name" value="PP4R3-like"/>
</dbReference>
<comment type="caution">
    <text evidence="6">The sequence shown here is derived from an EMBL/GenBank/DDBJ whole genome shotgun (WGS) entry which is preliminary data.</text>
</comment>
<dbReference type="Pfam" id="PF22972">
    <property type="entry name" value="EVH1_PP4R3"/>
    <property type="match status" value="1"/>
</dbReference>
<dbReference type="GO" id="GO:0030289">
    <property type="term" value="C:protein phosphatase 4 complex"/>
    <property type="evidence" value="ECO:0007669"/>
    <property type="project" value="TreeGrafter"/>
</dbReference>
<evidence type="ECO:0000259" key="5">
    <source>
        <dbReference type="Pfam" id="PF22972"/>
    </source>
</evidence>
<dbReference type="Gene3D" id="2.30.29.30">
    <property type="entry name" value="Pleckstrin-homology domain (PH domain)/Phosphotyrosine-binding domain (PTB)"/>
    <property type="match status" value="1"/>
</dbReference>
<comment type="subcellular location">
    <subcellularLocation>
        <location evidence="1">Nucleus</location>
    </subcellularLocation>
</comment>
<feature type="domain" description="PP4R3 EVH1-like" evidence="5">
    <location>
        <begin position="86"/>
        <end position="137"/>
    </location>
</feature>
<evidence type="ECO:0008006" key="8">
    <source>
        <dbReference type="Google" id="ProtNLM"/>
    </source>
</evidence>
<protein>
    <recommendedName>
        <fullName evidence="8">Serine/threonine-protein phosphatase 4 regulatory subunit 3-like central domain-containing protein</fullName>
    </recommendedName>
</protein>
<feature type="region of interest" description="Disordered" evidence="3">
    <location>
        <begin position="144"/>
        <end position="191"/>
    </location>
</feature>